<evidence type="ECO:0000259" key="4">
    <source>
        <dbReference type="PROSITE" id="PS51379"/>
    </source>
</evidence>
<evidence type="ECO:0000256" key="2">
    <source>
        <dbReference type="ARBA" id="ARBA00023315"/>
    </source>
</evidence>
<evidence type="ECO:0000259" key="3">
    <source>
        <dbReference type="PROSITE" id="PS51186"/>
    </source>
</evidence>
<dbReference type="GO" id="GO:0016747">
    <property type="term" value="F:acyltransferase activity, transferring groups other than amino-acyl groups"/>
    <property type="evidence" value="ECO:0007669"/>
    <property type="project" value="InterPro"/>
</dbReference>
<keyword evidence="1 5" id="KW-0808">Transferase</keyword>
<dbReference type="PROSITE" id="PS51379">
    <property type="entry name" value="4FE4S_FER_2"/>
    <property type="match status" value="1"/>
</dbReference>
<dbReference type="InterPro" id="IPR017896">
    <property type="entry name" value="4Fe4S_Fe-S-bd"/>
</dbReference>
<dbReference type="CDD" id="cd04301">
    <property type="entry name" value="NAT_SF"/>
    <property type="match status" value="1"/>
</dbReference>
<dbReference type="AlphaFoldDB" id="A0A3A6PM53"/>
<comment type="caution">
    <text evidence="5">The sequence shown here is derived from an EMBL/GenBank/DDBJ whole genome shotgun (WGS) entry which is preliminary data.</text>
</comment>
<protein>
    <submittedName>
        <fullName evidence="5">GNAT family N-acetyltransferase</fullName>
    </submittedName>
</protein>
<dbReference type="InterPro" id="IPR000182">
    <property type="entry name" value="GNAT_dom"/>
</dbReference>
<dbReference type="PANTHER" id="PTHR43877">
    <property type="entry name" value="AMINOALKYLPHOSPHONATE N-ACETYLTRANSFERASE-RELATED-RELATED"/>
    <property type="match status" value="1"/>
</dbReference>
<reference evidence="5 6" key="1">
    <citation type="submission" date="2018-06" db="EMBL/GenBank/DDBJ databases">
        <title>Halonotius sp. F13-13 a new haloarchaeeon isolated from a solar saltern from Isla Cristina, Huelva, Spain.</title>
        <authorList>
            <person name="Duran-Viseras A."/>
            <person name="Sanchez-Porro C."/>
            <person name="Ventosa A."/>
        </authorList>
    </citation>
    <scope>NUCLEOTIDE SEQUENCE [LARGE SCALE GENOMIC DNA]</scope>
    <source>
        <strain evidence="5 6">F13-13</strain>
    </source>
</reference>
<evidence type="ECO:0000313" key="5">
    <source>
        <dbReference type="EMBL" id="RJX43206.1"/>
    </source>
</evidence>
<keyword evidence="2" id="KW-0012">Acyltransferase</keyword>
<dbReference type="EMBL" id="QKNY01000009">
    <property type="protein sequence ID" value="RJX43206.1"/>
    <property type="molecule type" value="Genomic_DNA"/>
</dbReference>
<sequence>MGEPPAIGYERCEGRMCTCSRYCPPRCPRFVDKQGSRWTVRPARKDDADKLAALYQSFGAADRTLGVPPAVDHQRRAWIERSLANGRNIVAENQERVVGHVYYTPADAPRPELAVFVHPAFHNRGIGTELCKHAAAAAVEADCEALELHVSQTNRAAITVYQRLGFEVVDRDHTIQMTLPLQAQRTETVATERNRQS</sequence>
<dbReference type="Proteomes" id="UP000276588">
    <property type="component" value="Unassembled WGS sequence"/>
</dbReference>
<feature type="domain" description="N-acetyltransferase" evidence="3">
    <location>
        <begin position="38"/>
        <end position="182"/>
    </location>
</feature>
<dbReference type="InterPro" id="IPR016181">
    <property type="entry name" value="Acyl_CoA_acyltransferase"/>
</dbReference>
<dbReference type="Gene3D" id="3.40.630.30">
    <property type="match status" value="1"/>
</dbReference>
<evidence type="ECO:0000313" key="6">
    <source>
        <dbReference type="Proteomes" id="UP000276588"/>
    </source>
</evidence>
<gene>
    <name evidence="5" type="ORF">DM826_06230</name>
</gene>
<dbReference type="Pfam" id="PF00583">
    <property type="entry name" value="Acetyltransf_1"/>
    <property type="match status" value="1"/>
</dbReference>
<dbReference type="InterPro" id="IPR050832">
    <property type="entry name" value="Bact_Acetyltransf"/>
</dbReference>
<keyword evidence="6" id="KW-1185">Reference proteome</keyword>
<proteinExistence type="predicted"/>
<feature type="domain" description="4Fe-4S ferredoxin-type" evidence="4">
    <location>
        <begin position="3"/>
        <end position="33"/>
    </location>
</feature>
<dbReference type="PROSITE" id="PS51186">
    <property type="entry name" value="GNAT"/>
    <property type="match status" value="1"/>
</dbReference>
<organism evidence="5 6">
    <name type="scientific">Halonotius aquaticus</name>
    <dbReference type="NCBI Taxonomy" id="2216978"/>
    <lineage>
        <taxon>Archaea</taxon>
        <taxon>Methanobacteriati</taxon>
        <taxon>Methanobacteriota</taxon>
        <taxon>Stenosarchaea group</taxon>
        <taxon>Halobacteria</taxon>
        <taxon>Halobacteriales</taxon>
        <taxon>Haloferacaceae</taxon>
        <taxon>Halonotius</taxon>
    </lineage>
</organism>
<dbReference type="SUPFAM" id="SSF55729">
    <property type="entry name" value="Acyl-CoA N-acyltransferases (Nat)"/>
    <property type="match status" value="1"/>
</dbReference>
<name>A0A3A6PM53_9EURY</name>
<accession>A0A3A6PM53</accession>
<dbReference type="PANTHER" id="PTHR43877:SF1">
    <property type="entry name" value="ACETYLTRANSFERASE"/>
    <property type="match status" value="1"/>
</dbReference>
<evidence type="ECO:0000256" key="1">
    <source>
        <dbReference type="ARBA" id="ARBA00022679"/>
    </source>
</evidence>
<dbReference type="OrthoDB" id="339006at2157"/>